<keyword evidence="2" id="KW-1185">Reference proteome</keyword>
<dbReference type="AlphaFoldDB" id="A0A3N2AW33"/>
<dbReference type="Pfam" id="PF01063">
    <property type="entry name" value="Aminotran_4"/>
    <property type="match status" value="1"/>
</dbReference>
<evidence type="ECO:0000313" key="2">
    <source>
        <dbReference type="Proteomes" id="UP000275456"/>
    </source>
</evidence>
<reference evidence="1 2" key="1">
    <citation type="submission" date="2018-11" db="EMBL/GenBank/DDBJ databases">
        <title>Sequencing the genomes of 1000 actinobacteria strains.</title>
        <authorList>
            <person name="Klenk H.-P."/>
        </authorList>
    </citation>
    <scope>NUCLEOTIDE SEQUENCE [LARGE SCALE GENOMIC DNA]</scope>
    <source>
        <strain evidence="1 2">DSM 9580</strain>
    </source>
</reference>
<dbReference type="GO" id="GO:0016829">
    <property type="term" value="F:lyase activity"/>
    <property type="evidence" value="ECO:0007669"/>
    <property type="project" value="UniProtKB-KW"/>
</dbReference>
<keyword evidence="1" id="KW-0808">Transferase</keyword>
<proteinExistence type="predicted"/>
<dbReference type="Proteomes" id="UP000275456">
    <property type="component" value="Unassembled WGS sequence"/>
</dbReference>
<organism evidence="1 2">
    <name type="scientific">Agrococcus jenensis</name>
    <dbReference type="NCBI Taxonomy" id="46353"/>
    <lineage>
        <taxon>Bacteria</taxon>
        <taxon>Bacillati</taxon>
        <taxon>Actinomycetota</taxon>
        <taxon>Actinomycetes</taxon>
        <taxon>Micrococcales</taxon>
        <taxon>Microbacteriaceae</taxon>
        <taxon>Agrococcus</taxon>
    </lineage>
</organism>
<gene>
    <name evidence="1" type="ORF">EDD26_2645</name>
</gene>
<keyword evidence="1" id="KW-0032">Aminotransferase</keyword>
<dbReference type="InterPro" id="IPR043132">
    <property type="entry name" value="BCAT-like_C"/>
</dbReference>
<dbReference type="SUPFAM" id="SSF56752">
    <property type="entry name" value="D-aminoacid aminotransferase-like PLP-dependent enzymes"/>
    <property type="match status" value="1"/>
</dbReference>
<evidence type="ECO:0000313" key="1">
    <source>
        <dbReference type="EMBL" id="ROR67237.1"/>
    </source>
</evidence>
<dbReference type="InterPro" id="IPR001544">
    <property type="entry name" value="Aminotrans_IV"/>
</dbReference>
<dbReference type="Gene3D" id="3.20.10.10">
    <property type="entry name" value="D-amino Acid Aminotransferase, subunit A, domain 2"/>
    <property type="match status" value="1"/>
</dbReference>
<sequence>MRAWTGAGFEPADPAEHGAADLILAADSWLVVDGAVLALDRHRERFARAAAEVGGDPAAARAAVDAAMQHVPAGNWSPRLDLTPEGIRLRIRPAPAARGTVEVVTASRDPRTLPLRKGPDLAALALLQAEERERAGAEVEPILTTGADAGGLVAEGAWSALLWWHGDELRVPAAGVPRLPSVTAAVLLELAEADGVVVREVHARPDDLAGDEVWLANALRGIRVVTRWHGGPEVGRGERATAWQERLAALRQAPAIDAPIASRR</sequence>
<dbReference type="EMBL" id="RKHJ01000001">
    <property type="protein sequence ID" value="ROR67237.1"/>
    <property type="molecule type" value="Genomic_DNA"/>
</dbReference>
<protein>
    <submittedName>
        <fullName evidence="1">Branched-subunit amino acid aminotransferase/4-amino-4-deoxychorismate lyase</fullName>
    </submittedName>
</protein>
<dbReference type="GO" id="GO:0008483">
    <property type="term" value="F:transaminase activity"/>
    <property type="evidence" value="ECO:0007669"/>
    <property type="project" value="UniProtKB-KW"/>
</dbReference>
<comment type="caution">
    <text evidence="1">The sequence shown here is derived from an EMBL/GenBank/DDBJ whole genome shotgun (WGS) entry which is preliminary data.</text>
</comment>
<name>A0A3N2AW33_9MICO</name>
<keyword evidence="1" id="KW-0456">Lyase</keyword>
<accession>A0A3N2AW33</accession>
<dbReference type="InterPro" id="IPR036038">
    <property type="entry name" value="Aminotransferase-like"/>
</dbReference>